<dbReference type="GO" id="GO:0051539">
    <property type="term" value="F:4 iron, 4 sulfur cluster binding"/>
    <property type="evidence" value="ECO:0007669"/>
    <property type="project" value="UniProtKB-KW"/>
</dbReference>
<dbReference type="CDD" id="cd00207">
    <property type="entry name" value="fer2"/>
    <property type="match status" value="1"/>
</dbReference>
<dbReference type="SUPFAM" id="SSF53920">
    <property type="entry name" value="Fe-only hydrogenase"/>
    <property type="match status" value="1"/>
</dbReference>
<reference evidence="9" key="1">
    <citation type="submission" date="2017-09" db="EMBL/GenBank/DDBJ databases">
        <title>Depth-based differentiation of microbial function through sediment-hosted aquifers and enrichment of novel symbionts in the deep terrestrial subsurface.</title>
        <authorList>
            <person name="Probst A.J."/>
            <person name="Ladd B."/>
            <person name="Jarett J.K."/>
            <person name="Geller-Mcgrath D.E."/>
            <person name="Sieber C.M.K."/>
            <person name="Emerson J.B."/>
            <person name="Anantharaman K."/>
            <person name="Thomas B.C."/>
            <person name="Malmstrom R."/>
            <person name="Stieglmeier M."/>
            <person name="Klingl A."/>
            <person name="Woyke T."/>
            <person name="Ryan C.M."/>
            <person name="Banfield J.F."/>
        </authorList>
    </citation>
    <scope>NUCLEOTIDE SEQUENCE [LARGE SCALE GENOMIC DNA]</scope>
</reference>
<dbReference type="Pfam" id="PF02906">
    <property type="entry name" value="Fe_hyd_lg_C"/>
    <property type="match status" value="1"/>
</dbReference>
<dbReference type="InterPro" id="IPR004108">
    <property type="entry name" value="Fe_hydrogenase_lsu_C"/>
</dbReference>
<evidence type="ECO:0000313" key="9">
    <source>
        <dbReference type="Proteomes" id="UP000230132"/>
    </source>
</evidence>
<dbReference type="InterPro" id="IPR019574">
    <property type="entry name" value="NADH_UbQ_OxRdtase_Gsu_4Fe4S-bd"/>
</dbReference>
<evidence type="ECO:0000256" key="2">
    <source>
        <dbReference type="ARBA" id="ARBA00022723"/>
    </source>
</evidence>
<dbReference type="SUPFAM" id="SSF54292">
    <property type="entry name" value="2Fe-2S ferredoxin-like"/>
    <property type="match status" value="1"/>
</dbReference>
<dbReference type="InterPro" id="IPR050157">
    <property type="entry name" value="PSI_iron-sulfur_center"/>
</dbReference>
<dbReference type="Proteomes" id="UP000230132">
    <property type="component" value="Unassembled WGS sequence"/>
</dbReference>
<dbReference type="PANTHER" id="PTHR24960">
    <property type="entry name" value="PHOTOSYSTEM I IRON-SULFUR CENTER-RELATED"/>
    <property type="match status" value="1"/>
</dbReference>
<evidence type="ECO:0000259" key="5">
    <source>
        <dbReference type="PROSITE" id="PS51085"/>
    </source>
</evidence>
<dbReference type="Pfam" id="PF13510">
    <property type="entry name" value="Fer2_4"/>
    <property type="match status" value="1"/>
</dbReference>
<evidence type="ECO:0000259" key="6">
    <source>
        <dbReference type="PROSITE" id="PS51379"/>
    </source>
</evidence>
<feature type="domain" description="4Fe-4S ferredoxin-type" evidence="6">
    <location>
        <begin position="178"/>
        <end position="208"/>
    </location>
</feature>
<evidence type="ECO:0000256" key="4">
    <source>
        <dbReference type="ARBA" id="ARBA00023014"/>
    </source>
</evidence>
<evidence type="ECO:0000259" key="7">
    <source>
        <dbReference type="PROSITE" id="PS51839"/>
    </source>
</evidence>
<dbReference type="PANTHER" id="PTHR24960:SF84">
    <property type="entry name" value="HYDROGENASE SUBUNIT"/>
    <property type="match status" value="1"/>
</dbReference>
<feature type="domain" description="4Fe-4S His(Cys)3-ligated-type" evidence="7">
    <location>
        <begin position="83"/>
        <end position="122"/>
    </location>
</feature>
<dbReference type="AlphaFoldDB" id="A0A2H0UTR0"/>
<dbReference type="Gene3D" id="3.40.50.1780">
    <property type="match status" value="1"/>
</dbReference>
<dbReference type="InterPro" id="IPR036010">
    <property type="entry name" value="2Fe-2S_ferredoxin-like_sf"/>
</dbReference>
<accession>A0A2H0UTR0</accession>
<feature type="domain" description="2Fe-2S ferredoxin-type" evidence="5">
    <location>
        <begin position="2"/>
        <end position="83"/>
    </location>
</feature>
<keyword evidence="4" id="KW-0411">Iron-sulfur</keyword>
<dbReference type="PROSITE" id="PS51379">
    <property type="entry name" value="4FE4S_FER_2"/>
    <property type="match status" value="2"/>
</dbReference>
<dbReference type="PROSITE" id="PS51085">
    <property type="entry name" value="2FE2S_FER_2"/>
    <property type="match status" value="1"/>
</dbReference>
<dbReference type="Gene3D" id="3.30.70.20">
    <property type="match status" value="1"/>
</dbReference>
<evidence type="ECO:0000313" key="8">
    <source>
        <dbReference type="EMBL" id="PIR90081.1"/>
    </source>
</evidence>
<comment type="caution">
    <text evidence="8">The sequence shown here is derived from an EMBL/GenBank/DDBJ whole genome shotgun (WGS) entry which is preliminary data.</text>
</comment>
<dbReference type="EMBL" id="PFAX01000033">
    <property type="protein sequence ID" value="PIR90081.1"/>
    <property type="molecule type" value="Genomic_DNA"/>
</dbReference>
<dbReference type="SMART" id="SM00929">
    <property type="entry name" value="NADH-G_4Fe-4S_3"/>
    <property type="match status" value="1"/>
</dbReference>
<keyword evidence="1" id="KW-0004">4Fe-4S</keyword>
<feature type="non-terminal residue" evidence="8">
    <location>
        <position position="316"/>
    </location>
</feature>
<dbReference type="Gene3D" id="3.10.20.740">
    <property type="match status" value="1"/>
</dbReference>
<protein>
    <recommendedName>
        <fullName evidence="10">Ferredoxin</fullName>
    </recommendedName>
</protein>
<evidence type="ECO:0000256" key="3">
    <source>
        <dbReference type="ARBA" id="ARBA00023004"/>
    </source>
</evidence>
<evidence type="ECO:0008006" key="10">
    <source>
        <dbReference type="Google" id="ProtNLM"/>
    </source>
</evidence>
<dbReference type="PROSITE" id="PS00198">
    <property type="entry name" value="4FE4S_FER_1"/>
    <property type="match status" value="1"/>
</dbReference>
<dbReference type="InterPro" id="IPR017900">
    <property type="entry name" value="4Fe4S_Fe_S_CS"/>
</dbReference>
<keyword evidence="3" id="KW-0408">Iron</keyword>
<keyword evidence="2" id="KW-0479">Metal-binding</keyword>
<dbReference type="InterPro" id="IPR009016">
    <property type="entry name" value="Fe_hydrogenase"/>
</dbReference>
<gene>
    <name evidence="8" type="ORF">COU05_03265</name>
</gene>
<organism evidence="8 9">
    <name type="scientific">bacterium (Candidatus Gribaldobacteria) CG10_big_fil_rev_8_21_14_0_10_37_21</name>
    <dbReference type="NCBI Taxonomy" id="2014275"/>
    <lineage>
        <taxon>Bacteria</taxon>
        <taxon>Candidatus Gribaldobacteria</taxon>
    </lineage>
</organism>
<feature type="domain" description="4Fe-4S ferredoxin-type" evidence="6">
    <location>
        <begin position="142"/>
        <end position="171"/>
    </location>
</feature>
<proteinExistence type="predicted"/>
<dbReference type="InterPro" id="IPR001041">
    <property type="entry name" value="2Fe-2S_ferredoxin-type"/>
</dbReference>
<dbReference type="GO" id="GO:0016491">
    <property type="term" value="F:oxidoreductase activity"/>
    <property type="evidence" value="ECO:0007669"/>
    <property type="project" value="InterPro"/>
</dbReference>
<name>A0A2H0UTR0_9BACT</name>
<dbReference type="GO" id="GO:0046872">
    <property type="term" value="F:metal ion binding"/>
    <property type="evidence" value="ECO:0007669"/>
    <property type="project" value="UniProtKB-KW"/>
</dbReference>
<dbReference type="Pfam" id="PF12838">
    <property type="entry name" value="Fer4_7"/>
    <property type="match status" value="1"/>
</dbReference>
<dbReference type="PROSITE" id="PS51839">
    <property type="entry name" value="4FE4S_HC3"/>
    <property type="match status" value="1"/>
</dbReference>
<evidence type="ECO:0000256" key="1">
    <source>
        <dbReference type="ARBA" id="ARBA00022485"/>
    </source>
</evidence>
<dbReference type="InterPro" id="IPR017896">
    <property type="entry name" value="4Fe4S_Fe-S-bd"/>
</dbReference>
<dbReference type="SUPFAM" id="SSF54862">
    <property type="entry name" value="4Fe-4S ferredoxins"/>
    <property type="match status" value="1"/>
</dbReference>
<sequence>MQKIKITINGKKITAPLGKTILEIAKNSGTYVPTLCHHTDLKIKANCRICLVEVTFKNKKKCFLPSCQAKAENGMKIETDSVEIRKLRKTNLELLFSQHKEECTDCVFCHSCSFLQMAKEYQVEIDKFQDRKKDFPTYNFGPALIFDSSKCINCYNCVEVCQNQSVGYLEKVEKNGFFEVRPNPKKTCIYCGQCLAHCPVGAFEAVGEFEDIEKPLQNKNKVVIFQFAPSIRTSIGEEFNLPFGSVVTEKLVGAIKKLGVDYIFDVSVGADFTTFEEANELLEKLKNKTGNILLSSCCPAWVRFVEAYYPQFVKNL</sequence>